<sequence>MNCPCHGLIRSFASGPAEERDISENMFIFQVLIVQLKRFYYTRKRRGKIRALVDFDPEGVDLQPWCSEGSAHTAMRLFGVVNHSGDLGCGHYTAAARPSSENALGRDAEEWHLFNDASCHQIPRERLVTQDAYMLFYALDGARARALGDPDEQPVLVDREAKAALLRFFYTADVSGDGLVPGSEVRRLVLAAGARADHFTAAAISDFSMPCGQRVRYREVGDWLIPEVECASVPPGLTDALGRARKLHAERAASAAEAERGQLEFSLVRALGHPELERAGSAREVAMSLPRSGGVLEKLVDVIPGMAEELTWAQAATAGEMNSKFAGEPGSFCFSHGTRSDFFGGVEDLIGSPDPRVERAMMREHCNAEDSAVEWKIQNYGATTTPEKEWHFMAGDARSKWKWPEETATQRLCQRGGIGDFKEVFEGINAKLRGKGGQAERVKKFHDLCRGNRCCTTIHTINSAPVKLSKLEKAGKLYLGTQLGVLPACFWNEAEAVAQQYAQGGDAQAAAIFEIQTGMIDRGADLAPISQRPRGEEICCPLPACAEVVGSRTQGGIPCIQARLNVNFSALTIDQVIDKRKRLVTDMCKGLVSEVSTAVARYQWATVGQYSALEAGARQKTAAEHFNDDEKLLNSIRTALEITDSVKLMASSVLREAAEHLKRAGLAAAAARAERRAAGGSIVESKELAPITLKRGGAKRLGLTQGSDRLRIVDAEIARGAARFDRLVLETAGALALGPHRNSFLIHGAGLGAGAGEIPARASGSKNAIKDAVLSTNSLGGAPNATGEMLLQNQTLKNLRIDGNDLGSVGGPQMAEALKGNDALHSPRTNMRLQALNTEFNDLDGVESIAIALETNVTLQHLRIPQNELGEGGGRALAKASRSNRALERLGIAKNEIIFYAGAEIADAAKGNARLKTPRIGGNELGPRAFAEAPRFNGSLSTLELSGNSLQAEAAIAIARPLRPATRTLARLGMVKSEIGAECLRALAGAHGENASLEVLEAHGNGIGPREGEFSGRALGKNGCIAKVKLGGVELSGEAVHLASDEDVANAQRLPEQVREVLDKALPVARLGFEADASSRSARVGPAPMPRGLPAGLAEGAAAGAPARPR</sequence>
<proteinExistence type="predicted"/>
<keyword evidence="5" id="KW-1185">Reference proteome</keyword>
<dbReference type="Proteomes" id="UP001189429">
    <property type="component" value="Unassembled WGS sequence"/>
</dbReference>
<name>A0ABN9Q7U8_9DINO</name>
<dbReference type="InterPro" id="IPR052201">
    <property type="entry name" value="LRR-containing_regulator"/>
</dbReference>
<reference evidence="4" key="1">
    <citation type="submission" date="2023-10" db="EMBL/GenBank/DDBJ databases">
        <authorList>
            <person name="Chen Y."/>
            <person name="Shah S."/>
            <person name="Dougan E. K."/>
            <person name="Thang M."/>
            <person name="Chan C."/>
        </authorList>
    </citation>
    <scope>NUCLEOTIDE SEQUENCE [LARGE SCALE GENOMIC DNA]</scope>
</reference>
<dbReference type="SMART" id="SM00368">
    <property type="entry name" value="LRR_RI"/>
    <property type="match status" value="3"/>
</dbReference>
<dbReference type="PANTHER" id="PTHR24111">
    <property type="entry name" value="LEUCINE-RICH REPEAT-CONTAINING PROTEIN 34"/>
    <property type="match status" value="1"/>
</dbReference>
<evidence type="ECO:0000313" key="4">
    <source>
        <dbReference type="EMBL" id="CAK0801860.1"/>
    </source>
</evidence>
<feature type="domain" description="USP" evidence="3">
    <location>
        <begin position="1"/>
        <end position="140"/>
    </location>
</feature>
<organism evidence="4 5">
    <name type="scientific">Prorocentrum cordatum</name>
    <dbReference type="NCBI Taxonomy" id="2364126"/>
    <lineage>
        <taxon>Eukaryota</taxon>
        <taxon>Sar</taxon>
        <taxon>Alveolata</taxon>
        <taxon>Dinophyceae</taxon>
        <taxon>Prorocentrales</taxon>
        <taxon>Prorocentraceae</taxon>
        <taxon>Prorocentrum</taxon>
    </lineage>
</organism>
<evidence type="ECO:0000313" key="5">
    <source>
        <dbReference type="Proteomes" id="UP001189429"/>
    </source>
</evidence>
<dbReference type="SUPFAM" id="SSF52047">
    <property type="entry name" value="RNI-like"/>
    <property type="match status" value="1"/>
</dbReference>
<dbReference type="Gene3D" id="3.80.10.10">
    <property type="entry name" value="Ribonuclease Inhibitor"/>
    <property type="match status" value="2"/>
</dbReference>
<dbReference type="PROSITE" id="PS50235">
    <property type="entry name" value="USP_3"/>
    <property type="match status" value="1"/>
</dbReference>
<feature type="compositionally biased region" description="Low complexity" evidence="2">
    <location>
        <begin position="1090"/>
        <end position="1110"/>
    </location>
</feature>
<dbReference type="PANTHER" id="PTHR24111:SF0">
    <property type="entry name" value="LEUCINE-RICH REPEAT-CONTAINING PROTEIN"/>
    <property type="match status" value="1"/>
</dbReference>
<comment type="caution">
    <text evidence="4">The sequence shown here is derived from an EMBL/GenBank/DDBJ whole genome shotgun (WGS) entry which is preliminary data.</text>
</comment>
<dbReference type="InterPro" id="IPR032675">
    <property type="entry name" value="LRR_dom_sf"/>
</dbReference>
<keyword evidence="1" id="KW-0677">Repeat</keyword>
<accession>A0ABN9Q7U8</accession>
<dbReference type="InterPro" id="IPR038765">
    <property type="entry name" value="Papain-like_cys_pep_sf"/>
</dbReference>
<dbReference type="Pfam" id="PF00443">
    <property type="entry name" value="UCH"/>
    <property type="match status" value="1"/>
</dbReference>
<gene>
    <name evidence="4" type="ORF">PCOR1329_LOCUS9575</name>
</gene>
<protein>
    <recommendedName>
        <fullName evidence="3">USP domain-containing protein</fullName>
    </recommendedName>
</protein>
<feature type="region of interest" description="Disordered" evidence="2">
    <location>
        <begin position="1076"/>
        <end position="1110"/>
    </location>
</feature>
<dbReference type="SUPFAM" id="SSF54001">
    <property type="entry name" value="Cysteine proteinases"/>
    <property type="match status" value="1"/>
</dbReference>
<dbReference type="EMBL" id="CAUYUJ010002670">
    <property type="protein sequence ID" value="CAK0801860.1"/>
    <property type="molecule type" value="Genomic_DNA"/>
</dbReference>
<evidence type="ECO:0000256" key="1">
    <source>
        <dbReference type="ARBA" id="ARBA00022737"/>
    </source>
</evidence>
<evidence type="ECO:0000259" key="3">
    <source>
        <dbReference type="PROSITE" id="PS50235"/>
    </source>
</evidence>
<dbReference type="InterPro" id="IPR028889">
    <property type="entry name" value="USP"/>
</dbReference>
<evidence type="ECO:0000256" key="2">
    <source>
        <dbReference type="SAM" id="MobiDB-lite"/>
    </source>
</evidence>
<dbReference type="Gene3D" id="3.90.70.10">
    <property type="entry name" value="Cysteine proteinases"/>
    <property type="match status" value="1"/>
</dbReference>
<dbReference type="InterPro" id="IPR001394">
    <property type="entry name" value="Peptidase_C19_UCH"/>
</dbReference>